<name>A0A8X6NLR6_NEPPI</name>
<keyword evidence="2" id="KW-1185">Reference proteome</keyword>
<evidence type="ECO:0000313" key="1">
    <source>
        <dbReference type="EMBL" id="GFT21979.1"/>
    </source>
</evidence>
<proteinExistence type="predicted"/>
<comment type="caution">
    <text evidence="1">The sequence shown here is derived from an EMBL/GenBank/DDBJ whole genome shotgun (WGS) entry which is preliminary data.</text>
</comment>
<sequence length="103" mass="11771">MVFQILKETGQIKKRLLFMTHSEIVQSLSTDIYDRQELQEELGKILHLPGRKEDDLIGEKANSTLAGKRREPDENIKGIEVHTARLQVEKMNLNSSSRRGLTA</sequence>
<dbReference type="Proteomes" id="UP000887013">
    <property type="component" value="Unassembled WGS sequence"/>
</dbReference>
<dbReference type="EMBL" id="BMAW01011108">
    <property type="protein sequence ID" value="GFT21979.1"/>
    <property type="molecule type" value="Genomic_DNA"/>
</dbReference>
<accession>A0A8X6NLR6</accession>
<evidence type="ECO:0000313" key="2">
    <source>
        <dbReference type="Proteomes" id="UP000887013"/>
    </source>
</evidence>
<gene>
    <name evidence="1" type="ORF">NPIL_39381</name>
</gene>
<dbReference type="AlphaFoldDB" id="A0A8X6NLR6"/>
<reference evidence="1" key="1">
    <citation type="submission" date="2020-08" db="EMBL/GenBank/DDBJ databases">
        <title>Multicomponent nature underlies the extraordinary mechanical properties of spider dragline silk.</title>
        <authorList>
            <person name="Kono N."/>
            <person name="Nakamura H."/>
            <person name="Mori M."/>
            <person name="Yoshida Y."/>
            <person name="Ohtoshi R."/>
            <person name="Malay A.D."/>
            <person name="Moran D.A.P."/>
            <person name="Tomita M."/>
            <person name="Numata K."/>
            <person name="Arakawa K."/>
        </authorList>
    </citation>
    <scope>NUCLEOTIDE SEQUENCE</scope>
</reference>
<organism evidence="1 2">
    <name type="scientific">Nephila pilipes</name>
    <name type="common">Giant wood spider</name>
    <name type="synonym">Nephila maculata</name>
    <dbReference type="NCBI Taxonomy" id="299642"/>
    <lineage>
        <taxon>Eukaryota</taxon>
        <taxon>Metazoa</taxon>
        <taxon>Ecdysozoa</taxon>
        <taxon>Arthropoda</taxon>
        <taxon>Chelicerata</taxon>
        <taxon>Arachnida</taxon>
        <taxon>Araneae</taxon>
        <taxon>Araneomorphae</taxon>
        <taxon>Entelegynae</taxon>
        <taxon>Araneoidea</taxon>
        <taxon>Nephilidae</taxon>
        <taxon>Nephila</taxon>
    </lineage>
</organism>
<protein>
    <submittedName>
        <fullName evidence="1">Uncharacterized protein</fullName>
    </submittedName>
</protein>